<protein>
    <submittedName>
        <fullName evidence="1">Uncharacterized protein</fullName>
    </submittedName>
</protein>
<dbReference type="OrthoDB" id="6447251at2"/>
<organism evidence="1 2">
    <name type="scientific">Xenorhabdus szentirmaii DSM 16338</name>
    <dbReference type="NCBI Taxonomy" id="1427518"/>
    <lineage>
        <taxon>Bacteria</taxon>
        <taxon>Pseudomonadati</taxon>
        <taxon>Pseudomonadota</taxon>
        <taxon>Gammaproteobacteria</taxon>
        <taxon>Enterobacterales</taxon>
        <taxon>Morganellaceae</taxon>
        <taxon>Xenorhabdus</taxon>
    </lineage>
</organism>
<reference evidence="1" key="1">
    <citation type="submission" date="2013-11" db="EMBL/GenBank/DDBJ databases">
        <title>Draft genome sequence and annotation of the entomopathogenic bacteria, Xenorhabdus cabanillasi strain JM26 and Xenorhabdus szentirmai strain DSM 16338.</title>
        <authorList>
            <person name="Gualtieri M."/>
            <person name="Ogier J.C."/>
            <person name="Pages S."/>
            <person name="Givaudan A."/>
            <person name="Gaudriault S."/>
        </authorList>
    </citation>
    <scope>NUCLEOTIDE SEQUENCE [LARGE SCALE GENOMIC DNA]</scope>
    <source>
        <strain evidence="1">DSM 16338</strain>
    </source>
</reference>
<comment type="caution">
    <text evidence="1">The sequence shown here is derived from an EMBL/GenBank/DDBJ whole genome shotgun (WGS) entry which is preliminary data.</text>
</comment>
<dbReference type="STRING" id="1427518.XSR1_100108"/>
<gene>
    <name evidence="1" type="ORF">XSR1_100108</name>
</gene>
<accession>W1IV31</accession>
<keyword evidence="2" id="KW-1185">Reference proteome</keyword>
<dbReference type="Proteomes" id="UP000019202">
    <property type="component" value="Unassembled WGS sequence"/>
</dbReference>
<sequence>MSQASTEKIKMELKKVEPIITDKIREKANLMIMSSIFVPFISTATNLELARAIAIKYGDRPNRRLRDVAKSIIGKYPLDELNCLLKDLATSTNTDKAYLNILSYRDSFISSAEKRIALMNDYIGGDLDELMEQGVPVEELTQKVSEFRKFFAQIEAA</sequence>
<dbReference type="EMBL" id="CBXF010000002">
    <property type="protein sequence ID" value="CDL81065.1"/>
    <property type="molecule type" value="Genomic_DNA"/>
</dbReference>
<dbReference type="AlphaFoldDB" id="W1IV31"/>
<evidence type="ECO:0000313" key="1">
    <source>
        <dbReference type="EMBL" id="CDL81065.1"/>
    </source>
</evidence>
<proteinExistence type="predicted"/>
<evidence type="ECO:0000313" key="2">
    <source>
        <dbReference type="Proteomes" id="UP000019202"/>
    </source>
</evidence>
<dbReference type="RefSeq" id="WP_038234328.1">
    <property type="nucleotide sequence ID" value="NZ_CAWLWS010000002.1"/>
</dbReference>
<name>W1IV31_9GAMM</name>